<evidence type="ECO:0000256" key="4">
    <source>
        <dbReference type="SAM" id="SignalP"/>
    </source>
</evidence>
<dbReference type="RefSeq" id="WP_284099444.1">
    <property type="nucleotide sequence ID" value="NZ_JARRAF010000003.1"/>
</dbReference>
<dbReference type="InterPro" id="IPR007428">
    <property type="entry name" value="MlaA"/>
</dbReference>
<comment type="caution">
    <text evidence="5">The sequence shown here is derived from an EMBL/GenBank/DDBJ whole genome shotgun (WGS) entry which is preliminary data.</text>
</comment>
<keyword evidence="5" id="KW-0449">Lipoprotein</keyword>
<gene>
    <name evidence="5" type="ORF">PZA18_03705</name>
</gene>
<organism evidence="5 6">
    <name type="scientific">Parachitinimonas caeni</name>
    <dbReference type="NCBI Taxonomy" id="3031301"/>
    <lineage>
        <taxon>Bacteria</taxon>
        <taxon>Pseudomonadati</taxon>
        <taxon>Pseudomonadota</taxon>
        <taxon>Betaproteobacteria</taxon>
        <taxon>Neisseriales</taxon>
        <taxon>Chitinibacteraceae</taxon>
        <taxon>Parachitinimonas</taxon>
    </lineage>
</organism>
<sequence>MRTLLSICVAVALTGCATPANRYDPLEPLNRKVYAFNDALDRAVVKPVAQGYVAITPAPVRTAFGNFLGNLQDVYIALNGLLQGKVRQAGSDAGRFVVNSTLGLLGLIDIATPIGFPKHNEDFGQTLGSWGIGSGPYLVLPVLGPRTLRDSVDIPVAAKLQPINQINDVQTLNGLRVMEAIDQRARLLSAGELLDTAALDPYSFLRDGYLQRRYNLIYDGSPPKPLPMGEDDVDVKGLDVSEPASPSIQ</sequence>
<evidence type="ECO:0000313" key="5">
    <source>
        <dbReference type="EMBL" id="MDK2123156.1"/>
    </source>
</evidence>
<keyword evidence="2 4" id="KW-0732">Signal</keyword>
<feature type="signal peptide" evidence="4">
    <location>
        <begin position="1"/>
        <end position="22"/>
    </location>
</feature>
<feature type="region of interest" description="Disordered" evidence="3">
    <location>
        <begin position="221"/>
        <end position="249"/>
    </location>
</feature>
<reference evidence="5" key="1">
    <citation type="submission" date="2023-03" db="EMBL/GenBank/DDBJ databases">
        <title>Chitinimonas shenzhenensis gen. nov., sp. nov., a novel member of family Burkholderiaceae isolated from activated sludge collected in Shen Zhen, China.</title>
        <authorList>
            <person name="Wang X."/>
        </authorList>
    </citation>
    <scope>NUCLEOTIDE SEQUENCE</scope>
    <source>
        <strain evidence="5">DQS-5</strain>
    </source>
</reference>
<dbReference type="PROSITE" id="PS51257">
    <property type="entry name" value="PROKAR_LIPOPROTEIN"/>
    <property type="match status" value="1"/>
</dbReference>
<evidence type="ECO:0000313" key="6">
    <source>
        <dbReference type="Proteomes" id="UP001172778"/>
    </source>
</evidence>
<dbReference type="PANTHER" id="PTHR30035">
    <property type="entry name" value="LIPOPROTEIN VACJ-RELATED"/>
    <property type="match status" value="1"/>
</dbReference>
<dbReference type="PRINTS" id="PR01805">
    <property type="entry name" value="VACJLIPOPROT"/>
</dbReference>
<accession>A0ABT7DSV8</accession>
<evidence type="ECO:0000256" key="2">
    <source>
        <dbReference type="ARBA" id="ARBA00022729"/>
    </source>
</evidence>
<evidence type="ECO:0000256" key="1">
    <source>
        <dbReference type="ARBA" id="ARBA00010634"/>
    </source>
</evidence>
<dbReference type="Proteomes" id="UP001172778">
    <property type="component" value="Unassembled WGS sequence"/>
</dbReference>
<dbReference type="Pfam" id="PF04333">
    <property type="entry name" value="MlaA"/>
    <property type="match status" value="1"/>
</dbReference>
<keyword evidence="6" id="KW-1185">Reference proteome</keyword>
<evidence type="ECO:0000256" key="3">
    <source>
        <dbReference type="SAM" id="MobiDB-lite"/>
    </source>
</evidence>
<dbReference type="PANTHER" id="PTHR30035:SF3">
    <property type="entry name" value="INTERMEMBRANE PHOSPHOLIPID TRANSPORT SYSTEM LIPOPROTEIN MLAA"/>
    <property type="match status" value="1"/>
</dbReference>
<proteinExistence type="inferred from homology"/>
<protein>
    <submittedName>
        <fullName evidence="5">VacJ family lipoprotein</fullName>
    </submittedName>
</protein>
<comment type="similarity">
    <text evidence="1">Belongs to the MlaA family.</text>
</comment>
<name>A0ABT7DSV8_9NEIS</name>
<feature type="chain" id="PRO_5046981172" evidence="4">
    <location>
        <begin position="23"/>
        <end position="249"/>
    </location>
</feature>
<dbReference type="EMBL" id="JARRAF010000003">
    <property type="protein sequence ID" value="MDK2123156.1"/>
    <property type="molecule type" value="Genomic_DNA"/>
</dbReference>